<dbReference type="STRING" id="37992.A0A4Z0YUF8"/>
<accession>A0A4Z0YUF8</accession>
<evidence type="ECO:0000313" key="3">
    <source>
        <dbReference type="Proteomes" id="UP000297716"/>
    </source>
</evidence>
<dbReference type="OrthoDB" id="3029470at2759"/>
<comment type="caution">
    <text evidence="2">The sequence shown here is derived from an EMBL/GenBank/DDBJ whole genome shotgun (WGS) entry which is preliminary data.</text>
</comment>
<reference evidence="2 3" key="1">
    <citation type="submission" date="2019-03" db="EMBL/GenBank/DDBJ databases">
        <title>Draft genome sequence of Xylaria hypoxylon DSM 108379, a ubiquitous saprotrophic-parasitic fungi on hardwood.</title>
        <authorList>
            <person name="Buettner E."/>
            <person name="Leonhardt S."/>
            <person name="Gebauer A.M."/>
            <person name="Liers C."/>
            <person name="Hofrichter M."/>
            <person name="Kellner H."/>
        </authorList>
    </citation>
    <scope>NUCLEOTIDE SEQUENCE [LARGE SCALE GENOMIC DNA]</scope>
    <source>
        <strain evidence="2 3">DSM 108379</strain>
    </source>
</reference>
<dbReference type="AlphaFoldDB" id="A0A4Z0YUF8"/>
<name>A0A4Z0YUF8_9PEZI</name>
<evidence type="ECO:0000256" key="1">
    <source>
        <dbReference type="SAM" id="MobiDB-lite"/>
    </source>
</evidence>
<proteinExistence type="predicted"/>
<protein>
    <submittedName>
        <fullName evidence="2">Uncharacterized protein</fullName>
    </submittedName>
</protein>
<organism evidence="2 3">
    <name type="scientific">Xylaria hypoxylon</name>
    <dbReference type="NCBI Taxonomy" id="37992"/>
    <lineage>
        <taxon>Eukaryota</taxon>
        <taxon>Fungi</taxon>
        <taxon>Dikarya</taxon>
        <taxon>Ascomycota</taxon>
        <taxon>Pezizomycotina</taxon>
        <taxon>Sordariomycetes</taxon>
        <taxon>Xylariomycetidae</taxon>
        <taxon>Xylariales</taxon>
        <taxon>Xylariaceae</taxon>
        <taxon>Xylaria</taxon>
    </lineage>
</organism>
<dbReference type="Proteomes" id="UP000297716">
    <property type="component" value="Unassembled WGS sequence"/>
</dbReference>
<keyword evidence="3" id="KW-1185">Reference proteome</keyword>
<evidence type="ECO:0000313" key="2">
    <source>
        <dbReference type="EMBL" id="TGJ80092.1"/>
    </source>
</evidence>
<dbReference type="EMBL" id="SKBN01000242">
    <property type="protein sequence ID" value="TGJ80092.1"/>
    <property type="molecule type" value="Genomic_DNA"/>
</dbReference>
<sequence>MDGGIYVDIQSYQAVWHSGNSLHPPPDQSLPLEVILQKPLDAWATGEFYWDSRETTIKARSWTQHDVEQSVAAFYHLLSSIELRIPRKENKAASYRRLEPLDYHALAPFQVGAFAASFLTTAHRPDFSFVAPAIRVFTPPLLDTPPRRNLWYQGVRLGTEDALTGGRRRLADPDPTWYRPRRPPTSAGCRPRH</sequence>
<gene>
    <name evidence="2" type="ORF">E0Z10_g8680</name>
</gene>
<feature type="region of interest" description="Disordered" evidence="1">
    <location>
        <begin position="165"/>
        <end position="193"/>
    </location>
</feature>